<proteinExistence type="predicted"/>
<evidence type="ECO:0000313" key="2">
    <source>
        <dbReference type="Proteomes" id="UP000682843"/>
    </source>
</evidence>
<dbReference type="PIRSF" id="PIRSF028744">
    <property type="entry name" value="Addict_mod_HI1419"/>
    <property type="match status" value="1"/>
</dbReference>
<sequence length="98" mass="10915">MIEVRETPEFTRWLAALKDQRAVLHVVRRIARVAAGNFGDVKSVGGVVSELRIDYGPGYRVYFTRRGAVIVVLLCGGDKRTQSRDIKRAAEIAGQLED</sequence>
<dbReference type="InterPro" id="IPR009241">
    <property type="entry name" value="HigB-like"/>
</dbReference>
<reference evidence="1 2" key="1">
    <citation type="submission" date="2019-02" db="EMBL/GenBank/DDBJ databases">
        <title>Emended description of the genus Rhodopseudomonas and description of Rhodopseudomonas albus sp. nov., a non-phototrophic, heavy-metal-tolerant bacterium isolated from garden soil.</title>
        <authorList>
            <person name="Bao Z."/>
            <person name="Cao W.W."/>
            <person name="Sato Y."/>
            <person name="Nishizawa T."/>
            <person name="Zhao J."/>
            <person name="Guo Y."/>
            <person name="Ohta H."/>
        </authorList>
    </citation>
    <scope>NUCLEOTIDE SEQUENCE [LARGE SCALE GENOMIC DNA]</scope>
    <source>
        <strain evidence="1 2">SK50-23</strain>
    </source>
</reference>
<keyword evidence="2" id="KW-1185">Reference proteome</keyword>
<protein>
    <submittedName>
        <fullName evidence="1">Type II toxin-antitoxin system RelE/ParE family toxin</fullName>
    </submittedName>
</protein>
<dbReference type="PANTHER" id="PTHR41791">
    <property type="entry name" value="SSL7039 PROTEIN"/>
    <property type="match status" value="1"/>
</dbReference>
<organism evidence="1 2">
    <name type="scientific">Tardiphaga alba</name>
    <dbReference type="NCBI Taxonomy" id="340268"/>
    <lineage>
        <taxon>Bacteria</taxon>
        <taxon>Pseudomonadati</taxon>
        <taxon>Pseudomonadota</taxon>
        <taxon>Alphaproteobacteria</taxon>
        <taxon>Hyphomicrobiales</taxon>
        <taxon>Nitrobacteraceae</taxon>
        <taxon>Tardiphaga</taxon>
    </lineage>
</organism>
<dbReference type="NCBIfam" id="TIGR02683">
    <property type="entry name" value="upstrm_HI1419"/>
    <property type="match status" value="1"/>
</dbReference>
<gene>
    <name evidence="1" type="ORF">RPMA_11625</name>
</gene>
<dbReference type="EMBL" id="CP036498">
    <property type="protein sequence ID" value="QUS39414.1"/>
    <property type="molecule type" value="Genomic_DNA"/>
</dbReference>
<dbReference type="Proteomes" id="UP000682843">
    <property type="component" value="Chromosome"/>
</dbReference>
<dbReference type="PANTHER" id="PTHR41791:SF1">
    <property type="entry name" value="SSL7039 PROTEIN"/>
    <property type="match status" value="1"/>
</dbReference>
<evidence type="ECO:0000313" key="1">
    <source>
        <dbReference type="EMBL" id="QUS39414.1"/>
    </source>
</evidence>
<dbReference type="InterPro" id="IPR014056">
    <property type="entry name" value="TypeIITA-like_toxin_pred"/>
</dbReference>
<dbReference type="Pfam" id="PF05973">
    <property type="entry name" value="Gp49"/>
    <property type="match status" value="1"/>
</dbReference>
<dbReference type="RefSeq" id="WP_211912957.1">
    <property type="nucleotide sequence ID" value="NZ_CP036498.1"/>
</dbReference>
<accession>A0ABX8A6X7</accession>
<name>A0ABX8A6X7_9BRAD</name>